<accession>A0A2M6W9Q7</accession>
<keyword evidence="1" id="KW-0732">Signal</keyword>
<comment type="caution">
    <text evidence="3">The sequence shown here is derived from an EMBL/GenBank/DDBJ whole genome shotgun (WGS) entry which is preliminary data.</text>
</comment>
<feature type="chain" id="PRO_5014889100" description="RlpA-like protein double-psi beta-barrel domain-containing protein" evidence="1">
    <location>
        <begin position="27"/>
        <end position="277"/>
    </location>
</feature>
<dbReference type="AlphaFoldDB" id="A0A2M6W9Q7"/>
<evidence type="ECO:0000259" key="2">
    <source>
        <dbReference type="Pfam" id="PF03330"/>
    </source>
</evidence>
<name>A0A2M6W9Q7_9BACT</name>
<dbReference type="SUPFAM" id="SSF50685">
    <property type="entry name" value="Barwin-like endoglucanases"/>
    <property type="match status" value="1"/>
</dbReference>
<evidence type="ECO:0000256" key="1">
    <source>
        <dbReference type="SAM" id="SignalP"/>
    </source>
</evidence>
<dbReference type="CDD" id="cd22268">
    <property type="entry name" value="DPBB_RlpA-like"/>
    <property type="match status" value="1"/>
</dbReference>
<dbReference type="InterPro" id="IPR009009">
    <property type="entry name" value="RlpA-like_DPBB"/>
</dbReference>
<gene>
    <name evidence="3" type="ORF">COU23_03450</name>
</gene>
<organism evidence="3 4">
    <name type="scientific">Candidatus Kuenenbacteria bacterium CG10_big_fil_rev_8_21_14_0_10_36_11</name>
    <dbReference type="NCBI Taxonomy" id="1974618"/>
    <lineage>
        <taxon>Bacteria</taxon>
        <taxon>Candidatus Kueneniibacteriota</taxon>
    </lineage>
</organism>
<dbReference type="Gene3D" id="2.40.40.10">
    <property type="entry name" value="RlpA-like domain"/>
    <property type="match status" value="1"/>
</dbReference>
<evidence type="ECO:0000313" key="4">
    <source>
        <dbReference type="Proteomes" id="UP000231464"/>
    </source>
</evidence>
<feature type="signal peptide" evidence="1">
    <location>
        <begin position="1"/>
        <end position="26"/>
    </location>
</feature>
<dbReference type="InterPro" id="IPR036908">
    <property type="entry name" value="RlpA-like_sf"/>
</dbReference>
<feature type="domain" description="RlpA-like protein double-psi beta-barrel" evidence="2">
    <location>
        <begin position="197"/>
        <end position="271"/>
    </location>
</feature>
<reference evidence="4" key="1">
    <citation type="submission" date="2017-09" db="EMBL/GenBank/DDBJ databases">
        <title>Depth-based differentiation of microbial function through sediment-hosted aquifers and enrichment of novel symbionts in the deep terrestrial subsurface.</title>
        <authorList>
            <person name="Probst A.J."/>
            <person name="Ladd B."/>
            <person name="Jarett J.K."/>
            <person name="Geller-Mcgrath D.E."/>
            <person name="Sieber C.M.K."/>
            <person name="Emerson J.B."/>
            <person name="Anantharaman K."/>
            <person name="Thomas B.C."/>
            <person name="Malmstrom R."/>
            <person name="Stieglmeier M."/>
            <person name="Klingl A."/>
            <person name="Woyke T."/>
            <person name="Ryan C.M."/>
            <person name="Banfield J.F."/>
        </authorList>
    </citation>
    <scope>NUCLEOTIDE SEQUENCE [LARGE SCALE GENOMIC DNA]</scope>
</reference>
<dbReference type="Proteomes" id="UP000231464">
    <property type="component" value="Unassembled WGS sequence"/>
</dbReference>
<evidence type="ECO:0000313" key="3">
    <source>
        <dbReference type="EMBL" id="PIT89529.1"/>
    </source>
</evidence>
<dbReference type="Pfam" id="PF03330">
    <property type="entry name" value="DPBB_1"/>
    <property type="match status" value="1"/>
</dbReference>
<proteinExistence type="predicted"/>
<protein>
    <recommendedName>
        <fullName evidence="2">RlpA-like protein double-psi beta-barrel domain-containing protein</fullName>
    </recommendedName>
</protein>
<dbReference type="EMBL" id="PFBP01000056">
    <property type="protein sequence ID" value="PIT89529.1"/>
    <property type="molecule type" value="Genomic_DNA"/>
</dbReference>
<sequence length="277" mass="31472">MSITKKSLFLYSFIALFLISPFSVSAEELSVPAYRFESQYAIDNSMTQDYFLKNGQENFSINFRQGASEQNLTLTLRELNFNDIPIGKTVDLNGKENNLERISLAYEYQISSAAELLPFNLPLAIDLKTEILKDMFDNTMMERKIMHYWNKENNVWQPLERESVGDINRNSVRAKTFITQNIVAMFIVKNQFEAWASWYPDALTPSSKYNGASNKYPIGTKVMVCRLDNLNKCVKIKIVSTGPYVDNRIVDLTKTAFKAIGNPGGGVVGVRVTLIKL</sequence>